<evidence type="ECO:0000313" key="2">
    <source>
        <dbReference type="EMBL" id="GGU87428.1"/>
    </source>
</evidence>
<evidence type="ECO:0000256" key="1">
    <source>
        <dbReference type="SAM" id="MobiDB-lite"/>
    </source>
</evidence>
<accession>A0ABQ2VJX9</accession>
<comment type="caution">
    <text evidence="2">The sequence shown here is derived from an EMBL/GenBank/DDBJ whole genome shotgun (WGS) entry which is preliminary data.</text>
</comment>
<keyword evidence="3" id="KW-1185">Reference proteome</keyword>
<sequence length="221" mass="23752">MQAGPCDSAPRWTPCPTCGLHGWPDQHQAHISLARTRADPGAHRAAPALASASGGIYRCDSDSGLWHTTIMSRAEWRRLVQPIELTLPRPPYLPPRHRTAALPTYLTTIGQLLTDAITHAPPGLALPPRAALCARYRVPDRGYANSTPHTSATACSAATGSSTSPTDTAQHPHPRDQPSTHTEVWTTPDVAPSLSRHEGSVRACGVRKWRLVGRVGLEPTA</sequence>
<proteinExistence type="predicted"/>
<organism evidence="2 3">
    <name type="scientific">Lentzea flava</name>
    <dbReference type="NCBI Taxonomy" id="103732"/>
    <lineage>
        <taxon>Bacteria</taxon>
        <taxon>Bacillati</taxon>
        <taxon>Actinomycetota</taxon>
        <taxon>Actinomycetes</taxon>
        <taxon>Pseudonocardiales</taxon>
        <taxon>Pseudonocardiaceae</taxon>
        <taxon>Lentzea</taxon>
    </lineage>
</organism>
<evidence type="ECO:0000313" key="3">
    <source>
        <dbReference type="Proteomes" id="UP000649573"/>
    </source>
</evidence>
<gene>
    <name evidence="2" type="ORF">GCM10010178_91530</name>
</gene>
<dbReference type="Proteomes" id="UP000649573">
    <property type="component" value="Unassembled WGS sequence"/>
</dbReference>
<feature type="compositionally biased region" description="Low complexity" evidence="1">
    <location>
        <begin position="146"/>
        <end position="169"/>
    </location>
</feature>
<protein>
    <submittedName>
        <fullName evidence="2">Uncharacterized protein</fullName>
    </submittedName>
</protein>
<feature type="region of interest" description="Disordered" evidence="1">
    <location>
        <begin position="144"/>
        <end position="198"/>
    </location>
</feature>
<name>A0ABQ2VJX9_9PSEU</name>
<reference evidence="3" key="1">
    <citation type="journal article" date="2019" name="Int. J. Syst. Evol. Microbiol.">
        <title>The Global Catalogue of Microorganisms (GCM) 10K type strain sequencing project: providing services to taxonomists for standard genome sequencing and annotation.</title>
        <authorList>
            <consortium name="The Broad Institute Genomics Platform"/>
            <consortium name="The Broad Institute Genome Sequencing Center for Infectious Disease"/>
            <person name="Wu L."/>
            <person name="Ma J."/>
        </authorList>
    </citation>
    <scope>NUCLEOTIDE SEQUENCE [LARGE SCALE GENOMIC DNA]</scope>
    <source>
        <strain evidence="3">JCM 3296</strain>
    </source>
</reference>
<dbReference type="EMBL" id="BMRE01000113">
    <property type="protein sequence ID" value="GGU87428.1"/>
    <property type="molecule type" value="Genomic_DNA"/>
</dbReference>